<feature type="domain" description="DUF7674" evidence="1">
    <location>
        <begin position="12"/>
        <end position="117"/>
    </location>
</feature>
<dbReference type="EMBL" id="UGYW01000002">
    <property type="protein sequence ID" value="SUJ04446.1"/>
    <property type="molecule type" value="Genomic_DNA"/>
</dbReference>
<dbReference type="RefSeq" id="WP_115169567.1">
    <property type="nucleotide sequence ID" value="NZ_UGYW01000002.1"/>
</dbReference>
<evidence type="ECO:0000313" key="3">
    <source>
        <dbReference type="Proteomes" id="UP000254893"/>
    </source>
</evidence>
<dbReference type="InterPro" id="IPR056091">
    <property type="entry name" value="DUF7674"/>
</dbReference>
<gene>
    <name evidence="2" type="ORF">NCTC11388_01360</name>
</gene>
<evidence type="ECO:0000313" key="2">
    <source>
        <dbReference type="EMBL" id="SUJ04446.1"/>
    </source>
</evidence>
<dbReference type="AlphaFoldDB" id="A0A380BQT6"/>
<name>A0A380BQT6_SPHSI</name>
<dbReference type="Proteomes" id="UP000254893">
    <property type="component" value="Unassembled WGS sequence"/>
</dbReference>
<reference evidence="2 3" key="1">
    <citation type="submission" date="2018-06" db="EMBL/GenBank/DDBJ databases">
        <authorList>
            <consortium name="Pathogen Informatics"/>
            <person name="Doyle S."/>
        </authorList>
    </citation>
    <scope>NUCLEOTIDE SEQUENCE [LARGE SCALE GENOMIC DNA]</scope>
    <source>
        <strain evidence="2 3">NCTC11388</strain>
    </source>
</reference>
<accession>A0A380BQT6</accession>
<protein>
    <recommendedName>
        <fullName evidence="1">DUF7674 domain-containing protein</fullName>
    </recommendedName>
</protein>
<organism evidence="2 3">
    <name type="scientific">Sphingobacterium spiritivorum</name>
    <name type="common">Flavobacterium spiritivorum</name>
    <dbReference type="NCBI Taxonomy" id="258"/>
    <lineage>
        <taxon>Bacteria</taxon>
        <taxon>Pseudomonadati</taxon>
        <taxon>Bacteroidota</taxon>
        <taxon>Sphingobacteriia</taxon>
        <taxon>Sphingobacteriales</taxon>
        <taxon>Sphingobacteriaceae</taxon>
        <taxon>Sphingobacterium</taxon>
    </lineage>
</organism>
<proteinExistence type="predicted"/>
<evidence type="ECO:0000259" key="1">
    <source>
        <dbReference type="Pfam" id="PF24722"/>
    </source>
</evidence>
<sequence length="120" mass="14011">MKIIHKSDLLPLISAEIPEVSEEVNRLSSRENIAGAIQIVVTFMKDMLQHHNLPRVRWSMMFMGWLYGRSDAAVKEIIENLFVRSFNGMKRICNPQEWQSVETKIPYSLRSVYMRQLSSL</sequence>
<dbReference type="Pfam" id="PF24722">
    <property type="entry name" value="DUF7674"/>
    <property type="match status" value="1"/>
</dbReference>